<dbReference type="InterPro" id="IPR001680">
    <property type="entry name" value="WD40_rpt"/>
</dbReference>
<gene>
    <name evidence="4" type="ORF">LRAMOSA11009</name>
</gene>
<evidence type="ECO:0000313" key="4">
    <source>
        <dbReference type="EMBL" id="CDS09649.1"/>
    </source>
</evidence>
<dbReference type="Pfam" id="PF12894">
    <property type="entry name" value="ANAPC4_WD40"/>
    <property type="match status" value="1"/>
</dbReference>
<feature type="compositionally biased region" description="Low complexity" evidence="2">
    <location>
        <begin position="119"/>
        <end position="134"/>
    </location>
</feature>
<evidence type="ECO:0000256" key="1">
    <source>
        <dbReference type="PROSITE-ProRule" id="PRU00221"/>
    </source>
</evidence>
<feature type="repeat" description="WD" evidence="1">
    <location>
        <begin position="183"/>
        <end position="224"/>
    </location>
</feature>
<reference evidence="4" key="1">
    <citation type="journal article" date="2014" name="Genome Announc.">
        <title>De novo whole-genome sequence and genome annotation of Lichtheimia ramosa.</title>
        <authorList>
            <person name="Linde J."/>
            <person name="Schwartze V."/>
            <person name="Binder U."/>
            <person name="Lass-Florl C."/>
            <person name="Voigt K."/>
            <person name="Horn F."/>
        </authorList>
    </citation>
    <scope>NUCLEOTIDE SEQUENCE</scope>
    <source>
        <strain evidence="4">JMRC FSU:6197</strain>
    </source>
</reference>
<keyword evidence="1" id="KW-0853">WD repeat</keyword>
<proteinExistence type="predicted"/>
<sequence>MYAYSQLCITAGKEVLHRIIPTSDAIEKLMLDKFSADASADLIDKNKSQYFEIPEKGVVIDFGKLHDAAIEGLLVAEDSKPSKQKDTVIDKDRKDTKQDSSGRNLSSSPIQKTNEKESSNGSSSAGTSAGTKSKVSTSVLPWKTKWKPSPEDRKNWNRFLSTNSEEMSKSMQFSFNDLKLRGFAGHTAAVRTISVNEPIKRFASGSRDRTVKIWSLNIHEGIERWETSPYSECLMTYTGHRRGTINDVHFLPGVASGLTDIMASCDGHVHLWNPETGKEIHQFNAGRPSVVTMKPIFHYQNLVGGTLEGNLTFFDTHNHKILHTWKSNANLAGSIRMIAVNQSETLIAVGFSTGAISLVESRTGTLVASWKGGDTEITQMKFYTDELLVTCAPADHLICCWNVNRLALMKTMPAVQDVISLDLFKDEILTINSSNSISFIPINDERQSYSSKFKSSIIKSQVSALAIVPTEPSLILGCTEGEIFLYA</sequence>
<dbReference type="Pfam" id="PF00400">
    <property type="entry name" value="WD40"/>
    <property type="match status" value="2"/>
</dbReference>
<feature type="compositionally biased region" description="Basic and acidic residues" evidence="2">
    <location>
        <begin position="81"/>
        <end position="100"/>
    </location>
</feature>
<accession>A0A077WR47</accession>
<dbReference type="OrthoDB" id="26681at2759"/>
<feature type="region of interest" description="Disordered" evidence="2">
    <location>
        <begin position="81"/>
        <end position="154"/>
    </location>
</feature>
<dbReference type="EMBL" id="LK023334">
    <property type="protein sequence ID" value="CDS09649.1"/>
    <property type="molecule type" value="Genomic_DNA"/>
</dbReference>
<dbReference type="InterPro" id="IPR015943">
    <property type="entry name" value="WD40/YVTN_repeat-like_dom_sf"/>
</dbReference>
<dbReference type="PANTHER" id="PTHR46866">
    <property type="entry name" value="GH12955P"/>
    <property type="match status" value="1"/>
</dbReference>
<dbReference type="InterPro" id="IPR036322">
    <property type="entry name" value="WD40_repeat_dom_sf"/>
</dbReference>
<dbReference type="PANTHER" id="PTHR46866:SF1">
    <property type="entry name" value="GH12955P"/>
    <property type="match status" value="1"/>
</dbReference>
<protein>
    <recommendedName>
        <fullName evidence="3">Anaphase-promoting complex subunit 4-like WD40 domain-containing protein</fullName>
    </recommendedName>
</protein>
<name>A0A077WR47_9FUNG</name>
<dbReference type="AlphaFoldDB" id="A0A077WR47"/>
<feature type="domain" description="Anaphase-promoting complex subunit 4-like WD40" evidence="3">
    <location>
        <begin position="310"/>
        <end position="383"/>
    </location>
</feature>
<dbReference type="InterPro" id="IPR024977">
    <property type="entry name" value="Apc4-like_WD40_dom"/>
</dbReference>
<organism evidence="4">
    <name type="scientific">Lichtheimia ramosa</name>
    <dbReference type="NCBI Taxonomy" id="688394"/>
    <lineage>
        <taxon>Eukaryota</taxon>
        <taxon>Fungi</taxon>
        <taxon>Fungi incertae sedis</taxon>
        <taxon>Mucoromycota</taxon>
        <taxon>Mucoromycotina</taxon>
        <taxon>Mucoromycetes</taxon>
        <taxon>Mucorales</taxon>
        <taxon>Lichtheimiaceae</taxon>
        <taxon>Lichtheimia</taxon>
    </lineage>
</organism>
<dbReference type="PROSITE" id="PS50082">
    <property type="entry name" value="WD_REPEATS_2"/>
    <property type="match status" value="1"/>
</dbReference>
<dbReference type="PROSITE" id="PS50294">
    <property type="entry name" value="WD_REPEATS_REGION"/>
    <property type="match status" value="1"/>
</dbReference>
<dbReference type="Gene3D" id="2.130.10.10">
    <property type="entry name" value="YVTN repeat-like/Quinoprotein amine dehydrogenase"/>
    <property type="match status" value="2"/>
</dbReference>
<dbReference type="SUPFAM" id="SSF50978">
    <property type="entry name" value="WD40 repeat-like"/>
    <property type="match status" value="1"/>
</dbReference>
<evidence type="ECO:0000256" key="2">
    <source>
        <dbReference type="SAM" id="MobiDB-lite"/>
    </source>
</evidence>
<evidence type="ECO:0000259" key="3">
    <source>
        <dbReference type="Pfam" id="PF12894"/>
    </source>
</evidence>
<feature type="compositionally biased region" description="Polar residues" evidence="2">
    <location>
        <begin position="101"/>
        <end position="111"/>
    </location>
</feature>
<dbReference type="SMART" id="SM00320">
    <property type="entry name" value="WD40"/>
    <property type="match status" value="6"/>
</dbReference>